<dbReference type="PANTHER" id="PTHR43085:SF15">
    <property type="entry name" value="2-DEHYDRO-3-DEOXYGLUCONOKINASE"/>
    <property type="match status" value="1"/>
</dbReference>
<accession>A0ABT3TCV8</accession>
<dbReference type="InterPro" id="IPR002173">
    <property type="entry name" value="Carboh/pur_kinase_PfkB_CS"/>
</dbReference>
<evidence type="ECO:0000256" key="3">
    <source>
        <dbReference type="ARBA" id="ARBA00022777"/>
    </source>
</evidence>
<keyword evidence="6" id="KW-1185">Reference proteome</keyword>
<keyword evidence="2" id="KW-0808">Transferase</keyword>
<dbReference type="Gene3D" id="3.40.1190.20">
    <property type="match status" value="1"/>
</dbReference>
<dbReference type="EMBL" id="SHNN01000001">
    <property type="protein sequence ID" value="MCX2980122.1"/>
    <property type="molecule type" value="Genomic_DNA"/>
</dbReference>
<dbReference type="PROSITE" id="PS00584">
    <property type="entry name" value="PFKB_KINASES_2"/>
    <property type="match status" value="1"/>
</dbReference>
<evidence type="ECO:0000256" key="1">
    <source>
        <dbReference type="ARBA" id="ARBA00010688"/>
    </source>
</evidence>
<dbReference type="GO" id="GO:0016301">
    <property type="term" value="F:kinase activity"/>
    <property type="evidence" value="ECO:0007669"/>
    <property type="project" value="UniProtKB-KW"/>
</dbReference>
<dbReference type="CDD" id="cd01166">
    <property type="entry name" value="KdgK"/>
    <property type="match status" value="1"/>
</dbReference>
<sequence>MLEFSPAATSGRQSEQQYHLGVAGDTYNTAVALAQLGCQCQYLTALGQDPHSDFIIERTRSWGIDTDVIQRRVQQIPGLYLIDNDDSGERYFSYWRSQSAARACLSDPASLQQLLSSMAPAQWFYLSGISLALCGPESLSTLVAWLPTYRERGGKVIYDSNYRAALWETPAEAAAAQQQVIEHVDIYLPGVEDELILRGLSDKLALTSELRSLSQMEIVLKDGGNQMLLFEQGSEQKLTPTRVTTVIDTTGAGDAFNGGYLAARLRGLDLAAAASFASEVAAQTIAHRGAVLPAELWRPLRERLESILSTVS</sequence>
<feature type="domain" description="Carbohydrate kinase PfkB" evidence="4">
    <location>
        <begin position="14"/>
        <end position="293"/>
    </location>
</feature>
<comment type="similarity">
    <text evidence="1">Belongs to the carbohydrate kinase PfkB family.</text>
</comment>
<dbReference type="Proteomes" id="UP001143362">
    <property type="component" value="Unassembled WGS sequence"/>
</dbReference>
<dbReference type="InterPro" id="IPR050306">
    <property type="entry name" value="PfkB_Carbo_kinase"/>
</dbReference>
<keyword evidence="3 5" id="KW-0418">Kinase</keyword>
<dbReference type="Pfam" id="PF00294">
    <property type="entry name" value="PfkB"/>
    <property type="match status" value="1"/>
</dbReference>
<evidence type="ECO:0000313" key="5">
    <source>
        <dbReference type="EMBL" id="MCX2980122.1"/>
    </source>
</evidence>
<comment type="caution">
    <text evidence="5">The sequence shown here is derived from an EMBL/GenBank/DDBJ whole genome shotgun (WGS) entry which is preliminary data.</text>
</comment>
<dbReference type="SUPFAM" id="SSF53613">
    <property type="entry name" value="Ribokinase-like"/>
    <property type="match status" value="1"/>
</dbReference>
<evidence type="ECO:0000256" key="2">
    <source>
        <dbReference type="ARBA" id="ARBA00022679"/>
    </source>
</evidence>
<dbReference type="PANTHER" id="PTHR43085">
    <property type="entry name" value="HEXOKINASE FAMILY MEMBER"/>
    <property type="match status" value="1"/>
</dbReference>
<name>A0ABT3TCV8_9GAMM</name>
<evidence type="ECO:0000313" key="6">
    <source>
        <dbReference type="Proteomes" id="UP001143362"/>
    </source>
</evidence>
<dbReference type="InterPro" id="IPR011611">
    <property type="entry name" value="PfkB_dom"/>
</dbReference>
<organism evidence="5 6">
    <name type="scientific">Candidatus Litorirhabdus singularis</name>
    <dbReference type="NCBI Taxonomy" id="2518993"/>
    <lineage>
        <taxon>Bacteria</taxon>
        <taxon>Pseudomonadati</taxon>
        <taxon>Pseudomonadota</taxon>
        <taxon>Gammaproteobacteria</taxon>
        <taxon>Cellvibrionales</taxon>
        <taxon>Halieaceae</taxon>
        <taxon>Candidatus Litorirhabdus</taxon>
    </lineage>
</organism>
<protein>
    <submittedName>
        <fullName evidence="5">Sugar kinase</fullName>
    </submittedName>
</protein>
<proteinExistence type="inferred from homology"/>
<dbReference type="InterPro" id="IPR029056">
    <property type="entry name" value="Ribokinase-like"/>
</dbReference>
<reference evidence="5" key="1">
    <citation type="submission" date="2019-02" db="EMBL/GenBank/DDBJ databases">
        <authorList>
            <person name="Li S.-H."/>
        </authorList>
    </citation>
    <scope>NUCLEOTIDE SEQUENCE</scope>
    <source>
        <strain evidence="5">IMCC14734</strain>
    </source>
</reference>
<gene>
    <name evidence="5" type="ORF">EYC98_04490</name>
</gene>
<evidence type="ECO:0000259" key="4">
    <source>
        <dbReference type="Pfam" id="PF00294"/>
    </source>
</evidence>